<feature type="compositionally biased region" description="Polar residues" evidence="2">
    <location>
        <begin position="9"/>
        <end position="25"/>
    </location>
</feature>
<feature type="region of interest" description="Disordered" evidence="2">
    <location>
        <begin position="1"/>
        <end position="25"/>
    </location>
</feature>
<dbReference type="Gene3D" id="1.20.5.340">
    <property type="match status" value="1"/>
</dbReference>
<name>A0ABD1Z1W6_9MARC</name>
<evidence type="ECO:0000313" key="4">
    <source>
        <dbReference type="Proteomes" id="UP001605036"/>
    </source>
</evidence>
<dbReference type="Proteomes" id="UP001605036">
    <property type="component" value="Unassembled WGS sequence"/>
</dbReference>
<feature type="region of interest" description="Disordered" evidence="2">
    <location>
        <begin position="72"/>
        <end position="94"/>
    </location>
</feature>
<reference evidence="3 4" key="1">
    <citation type="submission" date="2024-09" db="EMBL/GenBank/DDBJ databases">
        <title>Chromosome-scale assembly of Riccia fluitans.</title>
        <authorList>
            <person name="Paukszto L."/>
            <person name="Sawicki J."/>
            <person name="Karawczyk K."/>
            <person name="Piernik-Szablinska J."/>
            <person name="Szczecinska M."/>
            <person name="Mazdziarz M."/>
        </authorList>
    </citation>
    <scope>NUCLEOTIDE SEQUENCE [LARGE SCALE GENOMIC DNA]</scope>
    <source>
        <strain evidence="3">Rf_01</strain>
        <tissue evidence="3">Aerial parts of the thallus</tissue>
    </source>
</reference>
<dbReference type="SUPFAM" id="SSF57997">
    <property type="entry name" value="Tropomyosin"/>
    <property type="match status" value="1"/>
</dbReference>
<keyword evidence="4" id="KW-1185">Reference proteome</keyword>
<gene>
    <name evidence="3" type="ORF">R1flu_009082</name>
</gene>
<comment type="caution">
    <text evidence="3">The sequence shown here is derived from an EMBL/GenBank/DDBJ whole genome shotgun (WGS) entry which is preliminary data.</text>
</comment>
<protein>
    <submittedName>
        <fullName evidence="3">Uncharacterized protein</fullName>
    </submittedName>
</protein>
<feature type="coiled-coil region" evidence="1">
    <location>
        <begin position="122"/>
        <end position="198"/>
    </location>
</feature>
<evidence type="ECO:0000313" key="3">
    <source>
        <dbReference type="EMBL" id="KAL2641495.1"/>
    </source>
</evidence>
<dbReference type="EMBL" id="JBHFFA010000002">
    <property type="protein sequence ID" value="KAL2641495.1"/>
    <property type="molecule type" value="Genomic_DNA"/>
</dbReference>
<accession>A0ABD1Z1W6</accession>
<organism evidence="3 4">
    <name type="scientific">Riccia fluitans</name>
    <dbReference type="NCBI Taxonomy" id="41844"/>
    <lineage>
        <taxon>Eukaryota</taxon>
        <taxon>Viridiplantae</taxon>
        <taxon>Streptophyta</taxon>
        <taxon>Embryophyta</taxon>
        <taxon>Marchantiophyta</taxon>
        <taxon>Marchantiopsida</taxon>
        <taxon>Marchantiidae</taxon>
        <taxon>Marchantiales</taxon>
        <taxon>Ricciaceae</taxon>
        <taxon>Riccia</taxon>
    </lineage>
</organism>
<dbReference type="AlphaFoldDB" id="A0ABD1Z1W6"/>
<evidence type="ECO:0000256" key="1">
    <source>
        <dbReference type="SAM" id="Coils"/>
    </source>
</evidence>
<sequence length="220" mass="25089">MSDRRKPSRNSLNRPGKNFTTWSNSTTVCPRRVPDLSDTFVPTFSPVLVDTLRKTLDSEFDLLRQLQSVHFTSPGATTSTDREETTPASTTPSSLGMQTIVFRTPEASQRAVNTITVSSTELWERSGQMDRLKEQLQEAQSDLVKSENERRRLESRVQELSAQLDQVQPQLEKSRHEKEAADRQLQEVATQLEFSQREQERVWTQADLKAAFADLDVVHL</sequence>
<evidence type="ECO:0000256" key="2">
    <source>
        <dbReference type="SAM" id="MobiDB-lite"/>
    </source>
</evidence>
<proteinExistence type="predicted"/>
<keyword evidence="1" id="KW-0175">Coiled coil</keyword>